<evidence type="ECO:0000313" key="2">
    <source>
        <dbReference type="Proteomes" id="UP000269396"/>
    </source>
</evidence>
<sequence>MYEPNSKYFYDRGSQQYYYWDQTKSTYLPVPQTNPQSNSVDNAASNSQTDTSDAPKNKVSSILIFVLFTSS</sequence>
<name>A0A183NFW8_9TREM</name>
<proteinExistence type="predicted"/>
<dbReference type="InterPro" id="IPR041591">
    <property type="entry name" value="OCRE"/>
</dbReference>
<organism evidence="1 2">
    <name type="scientific">Schistosoma mattheei</name>
    <dbReference type="NCBI Taxonomy" id="31246"/>
    <lineage>
        <taxon>Eukaryota</taxon>
        <taxon>Metazoa</taxon>
        <taxon>Spiralia</taxon>
        <taxon>Lophotrochozoa</taxon>
        <taxon>Platyhelminthes</taxon>
        <taxon>Trematoda</taxon>
        <taxon>Digenea</taxon>
        <taxon>Strigeidida</taxon>
        <taxon>Schistosomatoidea</taxon>
        <taxon>Schistosomatidae</taxon>
        <taxon>Schistosoma</taxon>
    </lineage>
</organism>
<reference evidence="1 2" key="1">
    <citation type="submission" date="2018-11" db="EMBL/GenBank/DDBJ databases">
        <authorList>
            <consortium name="Pathogen Informatics"/>
        </authorList>
    </citation>
    <scope>NUCLEOTIDE SEQUENCE [LARGE SCALE GENOMIC DNA]</scope>
    <source>
        <strain>Denwood</strain>
        <strain evidence="2">Zambia</strain>
    </source>
</reference>
<accession>A0A183NFW8</accession>
<dbReference type="AlphaFoldDB" id="A0A183NFW8"/>
<evidence type="ECO:0000313" key="1">
    <source>
        <dbReference type="EMBL" id="VDO74703.1"/>
    </source>
</evidence>
<gene>
    <name evidence="1" type="ORF">SMTD_LOCUS1004</name>
</gene>
<dbReference type="Proteomes" id="UP000269396">
    <property type="component" value="Unassembled WGS sequence"/>
</dbReference>
<protein>
    <submittedName>
        <fullName evidence="1">Uncharacterized protein</fullName>
    </submittedName>
</protein>
<keyword evidence="2" id="KW-1185">Reference proteome</keyword>
<dbReference type="Pfam" id="PF17780">
    <property type="entry name" value="OCRE"/>
    <property type="match status" value="1"/>
</dbReference>
<dbReference type="EMBL" id="UZAL01001028">
    <property type="protein sequence ID" value="VDO74703.1"/>
    <property type="molecule type" value="Genomic_DNA"/>
</dbReference>